<dbReference type="InterPro" id="IPR002734">
    <property type="entry name" value="RibDG_C"/>
</dbReference>
<dbReference type="InterPro" id="IPR050765">
    <property type="entry name" value="Riboflavin_Biosynth_HTPR"/>
</dbReference>
<feature type="domain" description="Bacterial bifunctional deaminase-reductase C-terminal" evidence="1">
    <location>
        <begin position="3"/>
        <end position="174"/>
    </location>
</feature>
<dbReference type="InterPro" id="IPR024072">
    <property type="entry name" value="DHFR-like_dom_sf"/>
</dbReference>
<name>A0ABS1NAW7_9ACTN</name>
<dbReference type="Gene3D" id="3.40.430.10">
    <property type="entry name" value="Dihydrofolate Reductase, subunit A"/>
    <property type="match status" value="1"/>
</dbReference>
<proteinExistence type="predicted"/>
<dbReference type="RefSeq" id="WP_201874340.1">
    <property type="nucleotide sequence ID" value="NZ_JAERRF010000005.1"/>
</dbReference>
<dbReference type="EMBL" id="JAERRF010000005">
    <property type="protein sequence ID" value="MBL1097217.1"/>
    <property type="molecule type" value="Genomic_DNA"/>
</dbReference>
<protein>
    <submittedName>
        <fullName evidence="2">Dihydrofolate reductase</fullName>
    </submittedName>
</protein>
<reference evidence="2 3" key="1">
    <citation type="submission" date="2021-01" db="EMBL/GenBank/DDBJ databases">
        <title>WGS of actinomycetes isolated from Thailand.</title>
        <authorList>
            <person name="Thawai C."/>
        </authorList>
    </citation>
    <scope>NUCLEOTIDE SEQUENCE [LARGE SCALE GENOMIC DNA]</scope>
    <source>
        <strain evidence="2 3">CA1R205</strain>
    </source>
</reference>
<evidence type="ECO:0000313" key="2">
    <source>
        <dbReference type="EMBL" id="MBL1097217.1"/>
    </source>
</evidence>
<gene>
    <name evidence="2" type="ORF">JK363_11125</name>
</gene>
<keyword evidence="3" id="KW-1185">Reference proteome</keyword>
<dbReference type="Proteomes" id="UP000634229">
    <property type="component" value="Unassembled WGS sequence"/>
</dbReference>
<dbReference type="PANTHER" id="PTHR38011">
    <property type="entry name" value="DIHYDROFOLATE REDUCTASE FAMILY PROTEIN (AFU_ORTHOLOGUE AFUA_8G06820)"/>
    <property type="match status" value="1"/>
</dbReference>
<evidence type="ECO:0000313" key="3">
    <source>
        <dbReference type="Proteomes" id="UP000634229"/>
    </source>
</evidence>
<dbReference type="Pfam" id="PF01872">
    <property type="entry name" value="RibD_C"/>
    <property type="match status" value="1"/>
</dbReference>
<accession>A0ABS1NAW7</accession>
<organism evidence="2 3">
    <name type="scientific">Streptomyces coffeae</name>
    <dbReference type="NCBI Taxonomy" id="621382"/>
    <lineage>
        <taxon>Bacteria</taxon>
        <taxon>Bacillati</taxon>
        <taxon>Actinomycetota</taxon>
        <taxon>Actinomycetes</taxon>
        <taxon>Kitasatosporales</taxon>
        <taxon>Streptomycetaceae</taxon>
        <taxon>Streptomyces</taxon>
    </lineage>
</organism>
<evidence type="ECO:0000259" key="1">
    <source>
        <dbReference type="Pfam" id="PF01872"/>
    </source>
</evidence>
<dbReference type="SUPFAM" id="SSF53597">
    <property type="entry name" value="Dihydrofolate reductase-like"/>
    <property type="match status" value="1"/>
</dbReference>
<sequence>MRKLVYYVAVTLDGFIAAPDGSFDFFRPGDDYSDLIVKHFPEALPAPALEAYGIGPEVANVRFDTVVSGRATYEVGARMGLTDQYPRLRQYVVSSTMGTSPDPAVTLIADDPVGAIRELKREEGMDIYLCGGAGLARTLAEEIDELVLKVNPVAVGSGIPLFGGDFAPRRFRLTDVIVSETVSIQAYERAE</sequence>
<comment type="caution">
    <text evidence="2">The sequence shown here is derived from an EMBL/GenBank/DDBJ whole genome shotgun (WGS) entry which is preliminary data.</text>
</comment>
<dbReference type="PANTHER" id="PTHR38011:SF11">
    <property type="entry name" value="2,5-DIAMINO-6-RIBOSYLAMINO-4(3H)-PYRIMIDINONE 5'-PHOSPHATE REDUCTASE"/>
    <property type="match status" value="1"/>
</dbReference>